<dbReference type="InterPro" id="IPR048767">
    <property type="entry name" value="SNX17-31_FERM_F2"/>
</dbReference>
<sequence length="252" mass="29736">MHFSIPDTQECTDHNGSNYTGYNIHLNGEYHCTVRYKQLFNLHEQLKKFSGSEYNLPSFPPKKYWPLTPNQVEDRRAHLEKYIQAVGQSTSPINLDLFYAFLLTAQQESTGERIKDIILDVYLMNGYKISVSASSNERSYSILEKACNQINLPNVYVYYFSLYLINFYFKKYFFTVVRKLQDFEAPYISQKNIEGNLKIMLRKSYWEPDYDLELMHDRVALNLLYVQTISDLERGWILCGKNTREQVSHFTS</sequence>
<protein>
    <submittedName>
        <fullName evidence="3">Uncharacterized protein</fullName>
    </submittedName>
</protein>
<organism evidence="3 4">
    <name type="scientific">Rhynocoris fuscipes</name>
    <dbReference type="NCBI Taxonomy" id="488301"/>
    <lineage>
        <taxon>Eukaryota</taxon>
        <taxon>Metazoa</taxon>
        <taxon>Ecdysozoa</taxon>
        <taxon>Arthropoda</taxon>
        <taxon>Hexapoda</taxon>
        <taxon>Insecta</taxon>
        <taxon>Pterygota</taxon>
        <taxon>Neoptera</taxon>
        <taxon>Paraneoptera</taxon>
        <taxon>Hemiptera</taxon>
        <taxon>Heteroptera</taxon>
        <taxon>Panheteroptera</taxon>
        <taxon>Cimicomorpha</taxon>
        <taxon>Reduviidae</taxon>
        <taxon>Harpactorinae</taxon>
        <taxon>Harpactorini</taxon>
        <taxon>Rhynocoris</taxon>
    </lineage>
</organism>
<dbReference type="FunFam" id="3.30.1520.10:FF:000008">
    <property type="entry name" value="Sorting nexin-17 isoform1"/>
    <property type="match status" value="1"/>
</dbReference>
<dbReference type="PROSITE" id="PS50195">
    <property type="entry name" value="PX"/>
    <property type="match status" value="1"/>
</dbReference>
<proteinExistence type="predicted"/>
<reference evidence="3 4" key="1">
    <citation type="submission" date="2022-12" db="EMBL/GenBank/DDBJ databases">
        <title>Chromosome-level genome assembly of true bugs.</title>
        <authorList>
            <person name="Ma L."/>
            <person name="Li H."/>
        </authorList>
    </citation>
    <scope>NUCLEOTIDE SEQUENCE [LARGE SCALE GENOMIC DNA]</scope>
    <source>
        <strain evidence="3">Lab_2022b</strain>
    </source>
</reference>
<dbReference type="Pfam" id="PF00787">
    <property type="entry name" value="PX"/>
    <property type="match status" value="1"/>
</dbReference>
<dbReference type="GO" id="GO:0006886">
    <property type="term" value="P:intracellular protein transport"/>
    <property type="evidence" value="ECO:0007669"/>
    <property type="project" value="TreeGrafter"/>
</dbReference>
<dbReference type="PANTHER" id="PTHR12431:SF14">
    <property type="entry name" value="LD15323P"/>
    <property type="match status" value="1"/>
</dbReference>
<accession>A0AAW1D8J4</accession>
<dbReference type="Gene3D" id="1.20.80.60">
    <property type="match status" value="1"/>
</dbReference>
<gene>
    <name evidence="3" type="ORF">O3M35_008329</name>
</gene>
<dbReference type="PANTHER" id="PTHR12431">
    <property type="entry name" value="SORTING NEXIN 17 AND 27"/>
    <property type="match status" value="1"/>
</dbReference>
<evidence type="ECO:0000259" key="2">
    <source>
        <dbReference type="PROSITE" id="PS50195"/>
    </source>
</evidence>
<dbReference type="GO" id="GO:0005769">
    <property type="term" value="C:early endosome"/>
    <property type="evidence" value="ECO:0007669"/>
    <property type="project" value="TreeGrafter"/>
</dbReference>
<dbReference type="SMART" id="SM00312">
    <property type="entry name" value="PX"/>
    <property type="match status" value="1"/>
</dbReference>
<dbReference type="InterPro" id="IPR036871">
    <property type="entry name" value="PX_dom_sf"/>
</dbReference>
<dbReference type="Gene3D" id="3.30.1520.10">
    <property type="entry name" value="Phox-like domain"/>
    <property type="match status" value="1"/>
</dbReference>
<evidence type="ECO:0000259" key="1">
    <source>
        <dbReference type="PROSITE" id="PS50057"/>
    </source>
</evidence>
<dbReference type="GO" id="GO:0032456">
    <property type="term" value="P:endocytic recycling"/>
    <property type="evidence" value="ECO:0007669"/>
    <property type="project" value="TreeGrafter"/>
</dbReference>
<dbReference type="InterPro" id="IPR028666">
    <property type="entry name" value="SNX17_FERM_N"/>
</dbReference>
<dbReference type="SUPFAM" id="SSF64268">
    <property type="entry name" value="PX domain"/>
    <property type="match status" value="1"/>
</dbReference>
<feature type="domain" description="PX" evidence="2">
    <location>
        <begin position="1"/>
        <end position="109"/>
    </location>
</feature>
<dbReference type="Proteomes" id="UP001461498">
    <property type="component" value="Unassembled WGS sequence"/>
</dbReference>
<feature type="domain" description="FERM" evidence="1">
    <location>
        <begin position="117"/>
        <end position="252"/>
    </location>
</feature>
<evidence type="ECO:0000313" key="4">
    <source>
        <dbReference type="Proteomes" id="UP001461498"/>
    </source>
</evidence>
<dbReference type="GO" id="GO:0035091">
    <property type="term" value="F:phosphatidylinositol binding"/>
    <property type="evidence" value="ECO:0007669"/>
    <property type="project" value="InterPro"/>
</dbReference>
<dbReference type="Gene3D" id="3.10.20.90">
    <property type="entry name" value="Phosphatidylinositol 3-kinase Catalytic Subunit, Chain A, domain 1"/>
    <property type="match status" value="1"/>
</dbReference>
<dbReference type="InterPro" id="IPR000299">
    <property type="entry name" value="FERM_domain"/>
</dbReference>
<dbReference type="Pfam" id="PF21273">
    <property type="entry name" value="SNX17-27-31_F1_FERM"/>
    <property type="match status" value="1"/>
</dbReference>
<name>A0AAW1D8J4_9HEMI</name>
<comment type="caution">
    <text evidence="3">The sequence shown here is derived from an EMBL/GenBank/DDBJ whole genome shotgun (WGS) entry which is preliminary data.</text>
</comment>
<dbReference type="AlphaFoldDB" id="A0AAW1D8J4"/>
<dbReference type="CDD" id="cd16121">
    <property type="entry name" value="FERM_F1_SNX17"/>
    <property type="match status" value="1"/>
</dbReference>
<dbReference type="Pfam" id="PF21271">
    <property type="entry name" value="SNX17-31_F2_FERM"/>
    <property type="match status" value="1"/>
</dbReference>
<dbReference type="InterPro" id="IPR001683">
    <property type="entry name" value="PX_dom"/>
</dbReference>
<dbReference type="InterPro" id="IPR048763">
    <property type="entry name" value="SNX17-31_FERM_F1"/>
</dbReference>
<dbReference type="CDD" id="cd06885">
    <property type="entry name" value="PX_SNX17_31"/>
    <property type="match status" value="1"/>
</dbReference>
<dbReference type="EMBL" id="JAPXFL010000005">
    <property type="protein sequence ID" value="KAK9506378.1"/>
    <property type="molecule type" value="Genomic_DNA"/>
</dbReference>
<dbReference type="PROSITE" id="PS50057">
    <property type="entry name" value="FERM_3"/>
    <property type="match status" value="1"/>
</dbReference>
<evidence type="ECO:0000313" key="3">
    <source>
        <dbReference type="EMBL" id="KAK9506378.1"/>
    </source>
</evidence>
<keyword evidence="4" id="KW-1185">Reference proteome</keyword>